<dbReference type="OrthoDB" id="6625844at2"/>
<dbReference type="KEGG" id="sera:Ser39006_019830"/>
<dbReference type="Proteomes" id="UP000017700">
    <property type="component" value="Chromosome"/>
</dbReference>
<reference evidence="1 4" key="3">
    <citation type="submission" date="2017-11" db="EMBL/GenBank/DDBJ databases">
        <title>Complete genome sequence of Serratia sp. ATCC 39006 LacA.</title>
        <authorList>
            <person name="Hampton H.G."/>
            <person name="Jackson S.A."/>
            <person name="Jauregui R."/>
            <person name="Poulter G.T.M."/>
            <person name="Salmond G.P.C."/>
            <person name="Fineran P.C."/>
        </authorList>
    </citation>
    <scope>NUCLEOTIDE SEQUENCE [LARGE SCALE GENOMIC DNA]</scope>
    <source>
        <strain evidence="1 4">ATCC 39006</strain>
    </source>
</reference>
<dbReference type="AlphaFoldDB" id="A0A2I5TBA7"/>
<dbReference type="Proteomes" id="UP000233778">
    <property type="component" value="Chromosome"/>
</dbReference>
<reference evidence="2" key="2">
    <citation type="submission" date="2013-09" db="EMBL/GenBank/DDBJ databases">
        <authorList>
            <person name="Wang G."/>
            <person name="Yang Y."/>
            <person name="Su Y."/>
        </authorList>
    </citation>
    <scope>NUCLEOTIDE SEQUENCE</scope>
    <source>
        <strain evidence="2">ATCC 39006</strain>
    </source>
</reference>
<evidence type="ECO:0000313" key="4">
    <source>
        <dbReference type="Proteomes" id="UP000233778"/>
    </source>
</evidence>
<evidence type="ECO:0000313" key="2">
    <source>
        <dbReference type="EMBL" id="AUH06174.1"/>
    </source>
</evidence>
<protein>
    <submittedName>
        <fullName evidence="2">Uncharacterized protein</fullName>
    </submittedName>
</protein>
<gene>
    <name evidence="1" type="ORF">CWC46_19830</name>
    <name evidence="2" type="ORF">Ser39006_019830</name>
</gene>
<sequence length="123" mass="13881">MVSLLSEDIAMSVYDITVERIHACTRSNIEFIVLASEMEAALLTIRALERCGIPDDVDVDGFPSRTNEIIWIAGQLGKACESNLIPDYLFQKYITELILLGQTVDEYAWEYGFHKGVESVEDF</sequence>
<dbReference type="KEGG" id="serq:CWC46_19830"/>
<reference evidence="2" key="4">
    <citation type="submission" date="2017-11" db="EMBL/GenBank/DDBJ databases">
        <title>Complete genome sequence of Serratia sp. ATCC 39006.</title>
        <authorList>
            <person name="Hampton H.G."/>
            <person name="Jackson S.A."/>
            <person name="Jauregui R."/>
            <person name="Poulter G.T.M."/>
            <person name="Salmond G.P.C."/>
            <person name="Fineran P.C."/>
        </authorList>
    </citation>
    <scope>NUCLEOTIDE SEQUENCE</scope>
    <source>
        <strain evidence="2">ATCC 39006</strain>
    </source>
</reference>
<reference evidence="2 3" key="1">
    <citation type="journal article" date="2013" name="Genome Announc.">
        <title>Draft genome sequence of Serratia sp. strain ATCC 39006, a model bacterium for analysis of the biosynthesis and regulation of prodigiosin, a carbapenem, and gas vesicles.</title>
        <authorList>
            <person name="Fineran P.C."/>
            <person name="Iglesias Cans M.C."/>
            <person name="Ramsay J.P."/>
            <person name="Wilf N.M."/>
            <person name="Cossyleon D."/>
            <person name="McNeil M.B."/>
            <person name="Williamson N.R."/>
            <person name="Monson R.E."/>
            <person name="Becher S.A."/>
            <person name="Stanton J.A."/>
            <person name="Brugger K."/>
            <person name="Brown S.D."/>
            <person name="Salmond G.P."/>
        </authorList>
    </citation>
    <scope>NUCLEOTIDE SEQUENCE [LARGE SCALE GENOMIC DNA]</scope>
    <source>
        <strain evidence="2">ATCC 39006</strain>
        <strain evidence="3">ATCC 39006 / SC 11482</strain>
    </source>
</reference>
<accession>A0A2I5TBA7</accession>
<evidence type="ECO:0000313" key="1">
    <source>
        <dbReference type="EMBL" id="AUH01851.1"/>
    </source>
</evidence>
<dbReference type="EMBL" id="CP025085">
    <property type="protein sequence ID" value="AUH01851.1"/>
    <property type="molecule type" value="Genomic_DNA"/>
</dbReference>
<name>A0A2I5TBA7_SERS3</name>
<dbReference type="EMBL" id="CP025084">
    <property type="protein sequence ID" value="AUH06174.1"/>
    <property type="molecule type" value="Genomic_DNA"/>
</dbReference>
<proteinExistence type="predicted"/>
<organism evidence="2 3">
    <name type="scientific">Serratia sp. (strain ATCC 39006)</name>
    <name type="common">Prodigiosinella confusarubida</name>
    <dbReference type="NCBI Taxonomy" id="104623"/>
    <lineage>
        <taxon>Bacteria</taxon>
        <taxon>Pseudomonadati</taxon>
        <taxon>Pseudomonadota</taxon>
        <taxon>Gammaproteobacteria</taxon>
        <taxon>Enterobacterales</taxon>
        <taxon>Pectobacteriaceae</taxon>
        <taxon>Prodigiosinella</taxon>
    </lineage>
</organism>
<evidence type="ECO:0000313" key="3">
    <source>
        <dbReference type="Proteomes" id="UP000017700"/>
    </source>
</evidence>
<keyword evidence="3" id="KW-1185">Reference proteome</keyword>